<sequence>MLIADTVGKFAIVNTLLNTTDVTLIDQLNGRQGDNGREVFFWLKKGTLPFDISNKDIKITVKDSAGKIKEVSTVKNVINTQAGQFSMIIPAEMYQASGDIQEGYISVTDETGMVVSSIPIMFNVLSNNIIFTANPSNDYIDTIEKVISEAKAKLANISDTLEMQQAAYDALKVSLTAIIQQINDKQVAILNGDNDFSGANTFAQPIDGGLATRLATFTDLADVAKDTFKYAGNWSISNVVIGNSPVSGQYTLDVEPGYDSQSGHLTIHDLGSNTELYASVDKGIIKAWKRVSGDLVATLIPAKADLNDYTVPGIYDSGENAATILNGITNPSTEIGHDFILTVTADAKGTTIQQDLKTYTGWAFTRTIYQGQATVWTAYSGTMNTTIEGPFKSAINLLRTGNYVIARIVNVTQGLAGGQQSDEIVPTDYIPVYVINKVPNMTEAIIRSYYEDRVLTVQSNGTVKNWGSEEFKGTGYGTWPIIG</sequence>
<evidence type="ECO:0000256" key="1">
    <source>
        <dbReference type="SAM" id="Coils"/>
    </source>
</evidence>
<evidence type="ECO:0000259" key="2">
    <source>
        <dbReference type="Pfam" id="PF10651"/>
    </source>
</evidence>
<dbReference type="AlphaFoldDB" id="A0A069CS60"/>
<evidence type="ECO:0000313" key="3">
    <source>
        <dbReference type="EMBL" id="GAK30227.1"/>
    </source>
</evidence>
<dbReference type="EMBL" id="DF820485">
    <property type="protein sequence ID" value="GAK30227.1"/>
    <property type="molecule type" value="Genomic_DNA"/>
</dbReference>
<keyword evidence="4" id="KW-1185">Reference proteome</keyword>
<dbReference type="RefSeq" id="WP_052348506.1">
    <property type="nucleotide sequence ID" value="NZ_DF820485.1"/>
</dbReference>
<name>A0A069CS60_WEIOS</name>
<dbReference type="OrthoDB" id="2195304at2"/>
<dbReference type="CDD" id="cd19958">
    <property type="entry name" value="pyocin_knob"/>
    <property type="match status" value="1"/>
</dbReference>
<reference evidence="4" key="1">
    <citation type="journal article" date="2014" name="Genome Announc.">
        <title>Draft genome sequence of Weissella oryzae SG25T, isolated from fermented rice grains.</title>
        <authorList>
            <person name="Tanizawa Y."/>
            <person name="Fujisawa T."/>
            <person name="Mochizuki T."/>
            <person name="Kaminuma E."/>
            <person name="Suzuki Y."/>
            <person name="Nakamura Y."/>
            <person name="Tohno M."/>
        </authorList>
    </citation>
    <scope>NUCLEOTIDE SEQUENCE [LARGE SCALE GENOMIC DNA]</scope>
    <source>
        <strain evidence="4">DSM 25784 / JCM 18191 / LMG 30913 / SG25</strain>
    </source>
</reference>
<dbReference type="Pfam" id="PF10651">
    <property type="entry name" value="BppU_N"/>
    <property type="match status" value="1"/>
</dbReference>
<proteinExistence type="predicted"/>
<dbReference type="Proteomes" id="UP000030643">
    <property type="component" value="Unassembled WGS sequence"/>
</dbReference>
<keyword evidence="1" id="KW-0175">Coiled coil</keyword>
<feature type="coiled-coil region" evidence="1">
    <location>
        <begin position="140"/>
        <end position="167"/>
    </location>
</feature>
<accession>A0A069CS60</accession>
<feature type="domain" description="BppU N-terminal" evidence="2">
    <location>
        <begin position="20"/>
        <end position="151"/>
    </location>
</feature>
<dbReference type="InterPro" id="IPR018913">
    <property type="entry name" value="BppU_N"/>
</dbReference>
<gene>
    <name evidence="3" type="ORF">WOSG25_020220</name>
</gene>
<evidence type="ECO:0000313" key="4">
    <source>
        <dbReference type="Proteomes" id="UP000030643"/>
    </source>
</evidence>
<organism evidence="3 4">
    <name type="scientific">Weissella oryzae (strain DSM 25784 / JCM 18191 / LMG 30913 / SG25)</name>
    <dbReference type="NCBI Taxonomy" id="1329250"/>
    <lineage>
        <taxon>Bacteria</taxon>
        <taxon>Bacillati</taxon>
        <taxon>Bacillota</taxon>
        <taxon>Bacilli</taxon>
        <taxon>Lactobacillales</taxon>
        <taxon>Lactobacillaceae</taxon>
        <taxon>Weissella</taxon>
    </lineage>
</organism>
<dbReference type="Gene3D" id="2.60.40.3350">
    <property type="match status" value="1"/>
</dbReference>
<protein>
    <recommendedName>
        <fullName evidence="2">BppU N-terminal domain-containing protein</fullName>
    </recommendedName>
</protein>